<comment type="catalytic activity">
    <reaction evidence="1 18">
        <text>7-phospho-2-dehydro-3-deoxy-D-arabino-heptonate = 3-dehydroquinate + phosphate</text>
        <dbReference type="Rhea" id="RHEA:21968"/>
        <dbReference type="ChEBI" id="CHEBI:32364"/>
        <dbReference type="ChEBI" id="CHEBI:43474"/>
        <dbReference type="ChEBI" id="CHEBI:58394"/>
        <dbReference type="EC" id="4.2.3.4"/>
    </reaction>
</comment>
<dbReference type="GO" id="GO:0046872">
    <property type="term" value="F:metal ion binding"/>
    <property type="evidence" value="ECO:0007669"/>
    <property type="project" value="UniProtKB-KW"/>
</dbReference>
<dbReference type="GO" id="GO:0009073">
    <property type="term" value="P:aromatic amino acid family biosynthetic process"/>
    <property type="evidence" value="ECO:0007669"/>
    <property type="project" value="UniProtKB-KW"/>
</dbReference>
<feature type="binding site" evidence="18">
    <location>
        <position position="156"/>
    </location>
    <ligand>
        <name>NAD(+)</name>
        <dbReference type="ChEBI" id="CHEBI:57540"/>
    </ligand>
</feature>
<gene>
    <name evidence="18" type="primary">aroB</name>
    <name evidence="21" type="ORF">HMPREF3195_00989</name>
</gene>
<evidence type="ECO:0000256" key="1">
    <source>
        <dbReference type="ARBA" id="ARBA00001393"/>
    </source>
</evidence>
<dbReference type="Proteomes" id="UP000070326">
    <property type="component" value="Unassembled WGS sequence"/>
</dbReference>
<evidence type="ECO:0000256" key="2">
    <source>
        <dbReference type="ARBA" id="ARBA00001911"/>
    </source>
</evidence>
<feature type="binding site" evidence="18">
    <location>
        <begin position="143"/>
        <end position="144"/>
    </location>
    <ligand>
        <name>NAD(+)</name>
        <dbReference type="ChEBI" id="CHEBI:57540"/>
    </ligand>
</feature>
<evidence type="ECO:0000256" key="11">
    <source>
        <dbReference type="ARBA" id="ARBA00022723"/>
    </source>
</evidence>
<dbReference type="STRING" id="1261.HMPREF3195_00989"/>
<comment type="subcellular location">
    <subcellularLocation>
        <location evidence="4 18">Cytoplasm</location>
    </subcellularLocation>
</comment>
<evidence type="ECO:0000256" key="7">
    <source>
        <dbReference type="ARBA" id="ARBA00013031"/>
    </source>
</evidence>
<sequence length="369" mass="40701">MRLNLRASSGDYDIIIEKGCATSRDGIGEHLIAYLKTRSLSKIYILTDTNIDRQGLATSEYSYSQVLEYSLKESGYEVYKRVIQAGEASKHISNLSGIYDDLSKKGITRSDIIIALGGGVVGDLAGFVAATYLRGIDYIQVPTSLLAQVDSSVGGKTAVDIDSGKNLVGAFYHPSLVLIDTNVLKTLPVREFRSGMAEVIKYGMISDRDLFESLEKIGNDHMDQAIFDKMDEIVYRSCSIKKSIVEEDEFDRGGRMVLNFGHTIGHGLESYYDYKTYNHGEAVAIGMYEVTSLAYSQAMVDIGLVKRLEEILIKYGLKAKSPVAIGKLVDFIGKDKKVLDGYLNLILVEEIGSVSIKKALVSCKEIEFI</sequence>
<keyword evidence="15 18" id="KW-0057">Aromatic amino acid biosynthesis</keyword>
<feature type="binding site" evidence="18">
    <location>
        <begin position="119"/>
        <end position="123"/>
    </location>
    <ligand>
        <name>NAD(+)</name>
        <dbReference type="ChEBI" id="CHEBI:57540"/>
    </ligand>
</feature>
<dbReference type="eggNOG" id="COG0337">
    <property type="taxonomic scope" value="Bacteria"/>
</dbReference>
<dbReference type="PATRIC" id="fig|1261.5.peg.993"/>
<evidence type="ECO:0000313" key="21">
    <source>
        <dbReference type="EMBL" id="KXI12903.1"/>
    </source>
</evidence>
<dbReference type="FunFam" id="3.40.50.1970:FF:000007">
    <property type="entry name" value="Pentafunctional AROM polypeptide"/>
    <property type="match status" value="1"/>
</dbReference>
<proteinExistence type="inferred from homology"/>
<keyword evidence="9 18" id="KW-0963">Cytoplasm</keyword>
<dbReference type="GO" id="GO:0003856">
    <property type="term" value="F:3-dehydroquinate synthase activity"/>
    <property type="evidence" value="ECO:0007669"/>
    <property type="project" value="UniProtKB-UniRule"/>
</dbReference>
<feature type="binding site" evidence="18">
    <location>
        <position position="165"/>
    </location>
    <ligand>
        <name>NAD(+)</name>
        <dbReference type="ChEBI" id="CHEBI:57540"/>
    </ligand>
</feature>
<dbReference type="AlphaFoldDB" id="A0A135YU19"/>
<keyword evidence="14 18" id="KW-0520">NAD</keyword>
<comment type="similarity">
    <text evidence="6 18">Belongs to the sugar phosphate cyclases superfamily. Dehydroquinate synthase family.</text>
</comment>
<evidence type="ECO:0000256" key="18">
    <source>
        <dbReference type="HAMAP-Rule" id="MF_00110"/>
    </source>
</evidence>
<dbReference type="Gene3D" id="1.20.1090.10">
    <property type="entry name" value="Dehydroquinate synthase-like - alpha domain"/>
    <property type="match status" value="1"/>
</dbReference>
<dbReference type="GO" id="GO:0005737">
    <property type="term" value="C:cytoplasm"/>
    <property type="evidence" value="ECO:0007669"/>
    <property type="project" value="UniProtKB-SubCell"/>
</dbReference>
<evidence type="ECO:0000256" key="15">
    <source>
        <dbReference type="ARBA" id="ARBA00023141"/>
    </source>
</evidence>
<feature type="binding site" evidence="18">
    <location>
        <position position="279"/>
    </location>
    <ligand>
        <name>Zn(2+)</name>
        <dbReference type="ChEBI" id="CHEBI:29105"/>
    </ligand>
</feature>
<evidence type="ECO:0000256" key="5">
    <source>
        <dbReference type="ARBA" id="ARBA00004661"/>
    </source>
</evidence>
<dbReference type="GO" id="GO:0008652">
    <property type="term" value="P:amino acid biosynthetic process"/>
    <property type="evidence" value="ECO:0007669"/>
    <property type="project" value="UniProtKB-KW"/>
</dbReference>
<dbReference type="HAMAP" id="MF_00110">
    <property type="entry name" value="DHQ_synthase"/>
    <property type="match status" value="1"/>
</dbReference>
<dbReference type="InterPro" id="IPR016037">
    <property type="entry name" value="DHQ_synth_AroB"/>
</dbReference>
<dbReference type="NCBIfam" id="TIGR01357">
    <property type="entry name" value="aroB"/>
    <property type="match status" value="1"/>
</dbReference>
<dbReference type="PANTHER" id="PTHR43622">
    <property type="entry name" value="3-DEHYDROQUINATE SYNTHASE"/>
    <property type="match status" value="1"/>
</dbReference>
<comment type="pathway">
    <text evidence="5 18">Metabolic intermediate biosynthesis; chorismate biosynthesis; chorismate from D-erythrose 4-phosphate and phosphoenolpyruvate: step 2/7.</text>
</comment>
<keyword evidence="13 18" id="KW-0862">Zinc</keyword>
<feature type="binding site" evidence="18">
    <location>
        <position position="262"/>
    </location>
    <ligand>
        <name>Zn(2+)</name>
        <dbReference type="ChEBI" id="CHEBI:29105"/>
    </ligand>
</feature>
<dbReference type="InterPro" id="IPR050071">
    <property type="entry name" value="Dehydroquinate_synthase"/>
</dbReference>
<dbReference type="InterPro" id="IPR030963">
    <property type="entry name" value="DHQ_synth_fam"/>
</dbReference>
<evidence type="ECO:0000256" key="4">
    <source>
        <dbReference type="ARBA" id="ARBA00004496"/>
    </source>
</evidence>
<dbReference type="CDD" id="cd08195">
    <property type="entry name" value="DHQS"/>
    <property type="match status" value="1"/>
</dbReference>
<dbReference type="InterPro" id="IPR056179">
    <property type="entry name" value="DHQS_C"/>
</dbReference>
<feature type="binding site" evidence="18">
    <location>
        <position position="198"/>
    </location>
    <ligand>
        <name>Zn(2+)</name>
        <dbReference type="ChEBI" id="CHEBI:29105"/>
    </ligand>
</feature>
<accession>A0A135YU19</accession>
<dbReference type="UniPathway" id="UPA00053">
    <property type="reaction ID" value="UER00085"/>
</dbReference>
<comment type="caution">
    <text evidence="18">Lacks conserved residue(s) required for the propagation of feature annotation.</text>
</comment>
<feature type="domain" description="3-dehydroquinate synthase N-terminal" evidence="19">
    <location>
        <begin position="82"/>
        <end position="193"/>
    </location>
</feature>
<organism evidence="21 22">
    <name type="scientific">Peptostreptococcus anaerobius</name>
    <dbReference type="NCBI Taxonomy" id="1261"/>
    <lineage>
        <taxon>Bacteria</taxon>
        <taxon>Bacillati</taxon>
        <taxon>Bacillota</taxon>
        <taxon>Clostridia</taxon>
        <taxon>Peptostreptococcales</taxon>
        <taxon>Peptostreptococcaceae</taxon>
        <taxon>Peptostreptococcus</taxon>
    </lineage>
</organism>
<comment type="cofactor">
    <cofactor evidence="18">
        <name>Co(2+)</name>
        <dbReference type="ChEBI" id="CHEBI:48828"/>
    </cofactor>
    <cofactor evidence="18">
        <name>Zn(2+)</name>
        <dbReference type="ChEBI" id="CHEBI:29105"/>
    </cofactor>
    <text evidence="18">Binds 1 divalent metal cation per subunit. Can use either Co(2+) or Zn(2+).</text>
</comment>
<evidence type="ECO:0000256" key="3">
    <source>
        <dbReference type="ARBA" id="ARBA00001947"/>
    </source>
</evidence>
<feature type="domain" description="3-dehydroquinate synthase C-terminal" evidence="20">
    <location>
        <begin position="195"/>
        <end position="338"/>
    </location>
</feature>
<dbReference type="Pfam" id="PF24621">
    <property type="entry name" value="DHQS_C"/>
    <property type="match status" value="1"/>
</dbReference>
<evidence type="ECO:0000259" key="19">
    <source>
        <dbReference type="Pfam" id="PF01761"/>
    </source>
</evidence>
<keyword evidence="16 18" id="KW-0456">Lyase</keyword>
<comment type="cofactor">
    <cofactor evidence="3">
        <name>Zn(2+)</name>
        <dbReference type="ChEBI" id="CHEBI:29105"/>
    </cofactor>
</comment>
<comment type="caution">
    <text evidence="21">The sequence shown here is derived from an EMBL/GenBank/DDBJ whole genome shotgun (WGS) entry which is preliminary data.</text>
</comment>
<dbReference type="GeneID" id="79843202"/>
<evidence type="ECO:0000256" key="17">
    <source>
        <dbReference type="ARBA" id="ARBA00023285"/>
    </source>
</evidence>
<dbReference type="GO" id="GO:0009423">
    <property type="term" value="P:chorismate biosynthetic process"/>
    <property type="evidence" value="ECO:0007669"/>
    <property type="project" value="UniProtKB-UniRule"/>
</dbReference>
<keyword evidence="17 18" id="KW-0170">Cobalt</keyword>
<dbReference type="SUPFAM" id="SSF56796">
    <property type="entry name" value="Dehydroquinate synthase-like"/>
    <property type="match status" value="1"/>
</dbReference>
<keyword evidence="11 18" id="KW-0479">Metal-binding</keyword>
<dbReference type="InterPro" id="IPR030960">
    <property type="entry name" value="DHQS/DOIS_N"/>
</dbReference>
<evidence type="ECO:0000259" key="20">
    <source>
        <dbReference type="Pfam" id="PF24621"/>
    </source>
</evidence>
<comment type="cofactor">
    <cofactor evidence="2 18">
        <name>NAD(+)</name>
        <dbReference type="ChEBI" id="CHEBI:57540"/>
    </cofactor>
</comment>
<evidence type="ECO:0000313" key="22">
    <source>
        <dbReference type="Proteomes" id="UP000070326"/>
    </source>
</evidence>
<evidence type="ECO:0000256" key="13">
    <source>
        <dbReference type="ARBA" id="ARBA00022833"/>
    </source>
</evidence>
<evidence type="ECO:0000256" key="9">
    <source>
        <dbReference type="ARBA" id="ARBA00022490"/>
    </source>
</evidence>
<dbReference type="Gene3D" id="3.40.50.1970">
    <property type="match status" value="1"/>
</dbReference>
<dbReference type="PANTHER" id="PTHR43622:SF7">
    <property type="entry name" value="3-DEHYDROQUINATE SYNTHASE, CHLOROPLASTIC"/>
    <property type="match status" value="1"/>
</dbReference>
<comment type="function">
    <text evidence="18">Catalyzes the conversion of 3-deoxy-D-arabino-heptulosonate 7-phosphate (DAHP) to dehydroquinate (DHQ).</text>
</comment>
<evidence type="ECO:0000256" key="8">
    <source>
        <dbReference type="ARBA" id="ARBA00017684"/>
    </source>
</evidence>
<dbReference type="GO" id="GO:0000166">
    <property type="term" value="F:nucleotide binding"/>
    <property type="evidence" value="ECO:0007669"/>
    <property type="project" value="UniProtKB-KW"/>
</dbReference>
<dbReference type="Pfam" id="PF01761">
    <property type="entry name" value="DHQ_synthase"/>
    <property type="match status" value="1"/>
</dbReference>
<dbReference type="EMBL" id="LSQZ01000037">
    <property type="protein sequence ID" value="KXI12903.1"/>
    <property type="molecule type" value="Genomic_DNA"/>
</dbReference>
<keyword evidence="10 18" id="KW-0028">Amino-acid biosynthesis</keyword>
<keyword evidence="12 18" id="KW-0547">Nucleotide-binding</keyword>
<protein>
    <recommendedName>
        <fullName evidence="8 18">3-dehydroquinate synthase</fullName>
        <shortName evidence="18">DHQS</shortName>
        <ecNumber evidence="7 18">4.2.3.4</ecNumber>
    </recommendedName>
</protein>
<evidence type="ECO:0000256" key="6">
    <source>
        <dbReference type="ARBA" id="ARBA00005412"/>
    </source>
</evidence>
<reference evidence="21 22" key="1">
    <citation type="submission" date="2016-02" db="EMBL/GenBank/DDBJ databases">
        <authorList>
            <person name="Wen L."/>
            <person name="He K."/>
            <person name="Yang H."/>
        </authorList>
    </citation>
    <scope>NUCLEOTIDE SEQUENCE [LARGE SCALE GENOMIC DNA]</scope>
    <source>
        <strain evidence="21 22">MJR8628A</strain>
    </source>
</reference>
<evidence type="ECO:0000256" key="14">
    <source>
        <dbReference type="ARBA" id="ARBA00023027"/>
    </source>
</evidence>
<dbReference type="RefSeq" id="WP_002844195.1">
    <property type="nucleotide sequence ID" value="NZ_CAMPYD010000019.1"/>
</dbReference>
<dbReference type="PIRSF" id="PIRSF001455">
    <property type="entry name" value="DHQ_synth"/>
    <property type="match status" value="1"/>
</dbReference>
<dbReference type="EC" id="4.2.3.4" evidence="7 18"/>
<evidence type="ECO:0000256" key="16">
    <source>
        <dbReference type="ARBA" id="ARBA00023239"/>
    </source>
</evidence>
<evidence type="ECO:0000256" key="10">
    <source>
        <dbReference type="ARBA" id="ARBA00022605"/>
    </source>
</evidence>
<evidence type="ECO:0000256" key="12">
    <source>
        <dbReference type="ARBA" id="ARBA00022741"/>
    </source>
</evidence>
<name>A0A135YU19_9FIRM</name>